<proteinExistence type="inferred from homology"/>
<dbReference type="InterPro" id="IPR007110">
    <property type="entry name" value="Ig-like_dom"/>
</dbReference>
<evidence type="ECO:0000256" key="6">
    <source>
        <dbReference type="ARBA" id="ARBA00023053"/>
    </source>
</evidence>
<evidence type="ECO:0000256" key="7">
    <source>
        <dbReference type="ARBA" id="ARBA00023065"/>
    </source>
</evidence>
<evidence type="ECO:0000256" key="12">
    <source>
        <dbReference type="SAM" id="Phobius"/>
    </source>
</evidence>
<sequence length="235" mass="26586">MLPARIIDTLINFAENTTLRGINRVSTSKHVIGKLLWACIVLTFVALCFRQIYTLGVQYGSKLVNTKIAIRYKKVYFPAVSFCNLNPVSYSKIEEQYLERNGYSIESLLGNELYFEHQKISTEIVKQFGDSTASYGKRKKRTFYTVHLNGKITLECQVIGIPPAFAVQWHKELGDTTMDLTSDNTNKYNGSTPDTPSLTIFNAEQSDHGVYICTARNNYGIAESPRIYLKLTVAK</sequence>
<evidence type="ECO:0000256" key="11">
    <source>
        <dbReference type="RuleBase" id="RU000679"/>
    </source>
</evidence>
<keyword evidence="3 11" id="KW-0894">Sodium channel</keyword>
<dbReference type="PANTHER" id="PTHR11690:SF293">
    <property type="entry name" value="ACID-SENSING ION CHANNEL 1"/>
    <property type="match status" value="1"/>
</dbReference>
<dbReference type="InterPro" id="IPR036179">
    <property type="entry name" value="Ig-like_dom_sf"/>
</dbReference>
<dbReference type="SMART" id="SM00409">
    <property type="entry name" value="IG"/>
    <property type="match status" value="1"/>
</dbReference>
<dbReference type="Gene3D" id="2.60.40.10">
    <property type="entry name" value="Immunoglobulins"/>
    <property type="match status" value="1"/>
</dbReference>
<dbReference type="InterPro" id="IPR003598">
    <property type="entry name" value="Ig_sub2"/>
</dbReference>
<dbReference type="GO" id="GO:0005886">
    <property type="term" value="C:plasma membrane"/>
    <property type="evidence" value="ECO:0007669"/>
    <property type="project" value="TreeGrafter"/>
</dbReference>
<dbReference type="GO" id="GO:0015280">
    <property type="term" value="F:ligand-gated sodium channel activity"/>
    <property type="evidence" value="ECO:0007669"/>
    <property type="project" value="TreeGrafter"/>
</dbReference>
<feature type="transmembrane region" description="Helical" evidence="12">
    <location>
        <begin position="35"/>
        <end position="53"/>
    </location>
</feature>
<evidence type="ECO:0000256" key="1">
    <source>
        <dbReference type="ARBA" id="ARBA00004141"/>
    </source>
</evidence>
<reference evidence="14 15" key="1">
    <citation type="submission" date="2020-06" db="EMBL/GenBank/DDBJ databases">
        <authorList>
            <person name="Li R."/>
            <person name="Bekaert M."/>
        </authorList>
    </citation>
    <scope>NUCLEOTIDE SEQUENCE [LARGE SCALE GENOMIC DNA]</scope>
    <source>
        <strain evidence="15">wild</strain>
    </source>
</reference>
<keyword evidence="2 11" id="KW-0813">Transport</keyword>
<dbReference type="Proteomes" id="UP000507470">
    <property type="component" value="Unassembled WGS sequence"/>
</dbReference>
<name>A0A6J8B9E5_MYTCO</name>
<keyword evidence="6" id="KW-0915">Sodium</keyword>
<keyword evidence="9 11" id="KW-0739">Sodium transport</keyword>
<dbReference type="Pfam" id="PF00858">
    <property type="entry name" value="ASC"/>
    <property type="match status" value="1"/>
</dbReference>
<dbReference type="Pfam" id="PF13927">
    <property type="entry name" value="Ig_3"/>
    <property type="match status" value="1"/>
</dbReference>
<evidence type="ECO:0000256" key="3">
    <source>
        <dbReference type="ARBA" id="ARBA00022461"/>
    </source>
</evidence>
<evidence type="ECO:0000256" key="5">
    <source>
        <dbReference type="ARBA" id="ARBA00022989"/>
    </source>
</evidence>
<dbReference type="PANTHER" id="PTHR11690">
    <property type="entry name" value="AMILORIDE-SENSITIVE SODIUM CHANNEL-RELATED"/>
    <property type="match status" value="1"/>
</dbReference>
<evidence type="ECO:0000256" key="9">
    <source>
        <dbReference type="ARBA" id="ARBA00023201"/>
    </source>
</evidence>
<dbReference type="EMBL" id="CACVKT020002577">
    <property type="protein sequence ID" value="CAC5378597.1"/>
    <property type="molecule type" value="Genomic_DNA"/>
</dbReference>
<accession>A0A6J8B9E5</accession>
<evidence type="ECO:0000259" key="13">
    <source>
        <dbReference type="PROSITE" id="PS50835"/>
    </source>
</evidence>
<dbReference type="SMART" id="SM00408">
    <property type="entry name" value="IGc2"/>
    <property type="match status" value="1"/>
</dbReference>
<feature type="domain" description="Ig-like" evidence="13">
    <location>
        <begin position="152"/>
        <end position="228"/>
    </location>
</feature>
<dbReference type="PROSITE" id="PS50835">
    <property type="entry name" value="IG_LIKE"/>
    <property type="match status" value="1"/>
</dbReference>
<dbReference type="OrthoDB" id="6238402at2759"/>
<comment type="subcellular location">
    <subcellularLocation>
        <location evidence="1">Membrane</location>
        <topology evidence="1">Multi-pass membrane protein</topology>
    </subcellularLocation>
</comment>
<keyword evidence="7 11" id="KW-0406">Ion transport</keyword>
<dbReference type="AlphaFoldDB" id="A0A6J8B9E5"/>
<evidence type="ECO:0000313" key="15">
    <source>
        <dbReference type="Proteomes" id="UP000507470"/>
    </source>
</evidence>
<comment type="similarity">
    <text evidence="11">Belongs to the amiloride-sensitive sodium channel (TC 1.A.6) family.</text>
</comment>
<dbReference type="CDD" id="cd00096">
    <property type="entry name" value="Ig"/>
    <property type="match status" value="1"/>
</dbReference>
<organism evidence="14 15">
    <name type="scientific">Mytilus coruscus</name>
    <name type="common">Sea mussel</name>
    <dbReference type="NCBI Taxonomy" id="42192"/>
    <lineage>
        <taxon>Eukaryota</taxon>
        <taxon>Metazoa</taxon>
        <taxon>Spiralia</taxon>
        <taxon>Lophotrochozoa</taxon>
        <taxon>Mollusca</taxon>
        <taxon>Bivalvia</taxon>
        <taxon>Autobranchia</taxon>
        <taxon>Pteriomorphia</taxon>
        <taxon>Mytilida</taxon>
        <taxon>Mytiloidea</taxon>
        <taxon>Mytilidae</taxon>
        <taxon>Mytilinae</taxon>
        <taxon>Mytilus</taxon>
    </lineage>
</organism>
<keyword evidence="4 11" id="KW-0812">Transmembrane</keyword>
<dbReference type="SUPFAM" id="SSF48726">
    <property type="entry name" value="Immunoglobulin"/>
    <property type="match status" value="1"/>
</dbReference>
<evidence type="ECO:0000256" key="10">
    <source>
        <dbReference type="ARBA" id="ARBA00023303"/>
    </source>
</evidence>
<protein>
    <submittedName>
        <fullName evidence="14">ASIC5</fullName>
    </submittedName>
</protein>
<dbReference type="InterPro" id="IPR013783">
    <property type="entry name" value="Ig-like_fold"/>
</dbReference>
<dbReference type="InterPro" id="IPR003599">
    <property type="entry name" value="Ig_sub"/>
</dbReference>
<keyword evidence="15" id="KW-1185">Reference proteome</keyword>
<gene>
    <name evidence="14" type="ORF">MCOR_14783</name>
</gene>
<keyword evidence="5 12" id="KW-1133">Transmembrane helix</keyword>
<evidence type="ECO:0000256" key="4">
    <source>
        <dbReference type="ARBA" id="ARBA00022692"/>
    </source>
</evidence>
<evidence type="ECO:0000256" key="2">
    <source>
        <dbReference type="ARBA" id="ARBA00022448"/>
    </source>
</evidence>
<keyword evidence="10 11" id="KW-0407">Ion channel</keyword>
<keyword evidence="8 12" id="KW-0472">Membrane</keyword>
<dbReference type="InterPro" id="IPR001873">
    <property type="entry name" value="ENaC"/>
</dbReference>
<evidence type="ECO:0000256" key="8">
    <source>
        <dbReference type="ARBA" id="ARBA00023136"/>
    </source>
</evidence>
<evidence type="ECO:0000313" key="14">
    <source>
        <dbReference type="EMBL" id="CAC5378597.1"/>
    </source>
</evidence>